<dbReference type="PROSITE" id="PS51061">
    <property type="entry name" value="R3H"/>
    <property type="match status" value="1"/>
</dbReference>
<dbReference type="EMBL" id="MFNF01000001">
    <property type="protein sequence ID" value="OGH04877.1"/>
    <property type="molecule type" value="Genomic_DNA"/>
</dbReference>
<name>A0A1F6H3B0_9PROT</name>
<dbReference type="Pfam" id="PF01424">
    <property type="entry name" value="R3H"/>
    <property type="match status" value="1"/>
</dbReference>
<reference evidence="2 3" key="1">
    <citation type="journal article" date="2016" name="Nat. Commun.">
        <title>Thousands of microbial genomes shed light on interconnected biogeochemical processes in an aquifer system.</title>
        <authorList>
            <person name="Anantharaman K."/>
            <person name="Brown C.T."/>
            <person name="Hug L.A."/>
            <person name="Sharon I."/>
            <person name="Castelle C.J."/>
            <person name="Probst A.J."/>
            <person name="Thomas B.C."/>
            <person name="Singh A."/>
            <person name="Wilkins M.J."/>
            <person name="Karaoz U."/>
            <person name="Brodie E.L."/>
            <person name="Williams K.H."/>
            <person name="Hubbard S.S."/>
            <person name="Banfield J.F."/>
        </authorList>
    </citation>
    <scope>NUCLEOTIDE SEQUENCE [LARGE SCALE GENOMIC DNA]</scope>
</reference>
<dbReference type="Gene3D" id="3.30.1370.50">
    <property type="entry name" value="R3H-like domain"/>
    <property type="match status" value="1"/>
</dbReference>
<proteinExistence type="predicted"/>
<comment type="caution">
    <text evidence="2">The sequence shown here is derived from an EMBL/GenBank/DDBJ whole genome shotgun (WGS) entry which is preliminary data.</text>
</comment>
<dbReference type="Proteomes" id="UP000177583">
    <property type="component" value="Unassembled WGS sequence"/>
</dbReference>
<dbReference type="InterPro" id="IPR001374">
    <property type="entry name" value="R3H_dom"/>
</dbReference>
<sequence>MAESYRGEEQDPYQVTEEEFLEDVAQVLNEFVGSEETEQHLRPMNSFFRRLTHQLATDYGLETRSEGEDRDRHIVVTKTEQTSVPVSEESAFPMVWNFGDKEFFVDPMQRFVDVYLAKDGSIGLWDDSVTLPLLAKKRITKGSFKVKANQILEIDSPRW</sequence>
<organism evidence="2 3">
    <name type="scientific">Candidatus Lambdaproteobacteria bacterium RIFOXYD2_FULL_56_26</name>
    <dbReference type="NCBI Taxonomy" id="1817773"/>
    <lineage>
        <taxon>Bacteria</taxon>
        <taxon>Pseudomonadati</taxon>
        <taxon>Pseudomonadota</taxon>
        <taxon>Candidatus Lambdaproteobacteria</taxon>
    </lineage>
</organism>
<evidence type="ECO:0000313" key="2">
    <source>
        <dbReference type="EMBL" id="OGH04877.1"/>
    </source>
</evidence>
<protein>
    <recommendedName>
        <fullName evidence="1">R3H domain-containing protein</fullName>
    </recommendedName>
</protein>
<dbReference type="CDD" id="cd02325">
    <property type="entry name" value="R3H"/>
    <property type="match status" value="1"/>
</dbReference>
<accession>A0A1F6H3B0</accession>
<dbReference type="InterPro" id="IPR036867">
    <property type="entry name" value="R3H_dom_sf"/>
</dbReference>
<feature type="domain" description="R3H" evidence="1">
    <location>
        <begin position="18"/>
        <end position="80"/>
    </location>
</feature>
<dbReference type="SUPFAM" id="SSF82708">
    <property type="entry name" value="R3H domain"/>
    <property type="match status" value="1"/>
</dbReference>
<evidence type="ECO:0000259" key="1">
    <source>
        <dbReference type="PROSITE" id="PS51061"/>
    </source>
</evidence>
<evidence type="ECO:0000313" key="3">
    <source>
        <dbReference type="Proteomes" id="UP000177583"/>
    </source>
</evidence>
<gene>
    <name evidence="2" type="ORF">A2557_07820</name>
</gene>
<dbReference type="AlphaFoldDB" id="A0A1F6H3B0"/>
<dbReference type="SMART" id="SM00393">
    <property type="entry name" value="R3H"/>
    <property type="match status" value="1"/>
</dbReference>
<dbReference type="GO" id="GO:0003676">
    <property type="term" value="F:nucleic acid binding"/>
    <property type="evidence" value="ECO:0007669"/>
    <property type="project" value="UniProtKB-UniRule"/>
</dbReference>